<dbReference type="AlphaFoldDB" id="A0AAV8XL01"/>
<evidence type="ECO:0000313" key="2">
    <source>
        <dbReference type="Proteomes" id="UP001162162"/>
    </source>
</evidence>
<sequence>MVDCFLNIDQGLPHFAIVKPEEALLAAPLVSDQVVVIGEVHR</sequence>
<accession>A0AAV8XL01</accession>
<gene>
    <name evidence="1" type="ORF">NQ318_010593</name>
</gene>
<proteinExistence type="predicted"/>
<feature type="non-terminal residue" evidence="1">
    <location>
        <position position="42"/>
    </location>
</feature>
<protein>
    <submittedName>
        <fullName evidence="1">Uncharacterized protein</fullName>
    </submittedName>
</protein>
<keyword evidence="2" id="KW-1185">Reference proteome</keyword>
<evidence type="ECO:0000313" key="1">
    <source>
        <dbReference type="EMBL" id="KAJ8939586.1"/>
    </source>
</evidence>
<comment type="caution">
    <text evidence="1">The sequence shown here is derived from an EMBL/GenBank/DDBJ whole genome shotgun (WGS) entry which is preliminary data.</text>
</comment>
<dbReference type="EMBL" id="JAPWTK010000481">
    <property type="protein sequence ID" value="KAJ8939586.1"/>
    <property type="molecule type" value="Genomic_DNA"/>
</dbReference>
<organism evidence="1 2">
    <name type="scientific">Aromia moschata</name>
    <dbReference type="NCBI Taxonomy" id="1265417"/>
    <lineage>
        <taxon>Eukaryota</taxon>
        <taxon>Metazoa</taxon>
        <taxon>Ecdysozoa</taxon>
        <taxon>Arthropoda</taxon>
        <taxon>Hexapoda</taxon>
        <taxon>Insecta</taxon>
        <taxon>Pterygota</taxon>
        <taxon>Neoptera</taxon>
        <taxon>Endopterygota</taxon>
        <taxon>Coleoptera</taxon>
        <taxon>Polyphaga</taxon>
        <taxon>Cucujiformia</taxon>
        <taxon>Chrysomeloidea</taxon>
        <taxon>Cerambycidae</taxon>
        <taxon>Cerambycinae</taxon>
        <taxon>Callichromatini</taxon>
        <taxon>Aromia</taxon>
    </lineage>
</organism>
<reference evidence="1" key="1">
    <citation type="journal article" date="2023" name="Insect Mol. Biol.">
        <title>Genome sequencing provides insights into the evolution of gene families encoding plant cell wall-degrading enzymes in longhorned beetles.</title>
        <authorList>
            <person name="Shin N.R."/>
            <person name="Okamura Y."/>
            <person name="Kirsch R."/>
            <person name="Pauchet Y."/>
        </authorList>
    </citation>
    <scope>NUCLEOTIDE SEQUENCE</scope>
    <source>
        <strain evidence="1">AMC_N1</strain>
    </source>
</reference>
<dbReference type="Proteomes" id="UP001162162">
    <property type="component" value="Unassembled WGS sequence"/>
</dbReference>
<name>A0AAV8XL01_9CUCU</name>